<keyword evidence="2" id="KW-0732">Signal</keyword>
<evidence type="ECO:0000259" key="3">
    <source>
        <dbReference type="Pfam" id="PF00675"/>
    </source>
</evidence>
<evidence type="ECO:0000259" key="4">
    <source>
        <dbReference type="Pfam" id="PF05193"/>
    </source>
</evidence>
<dbReference type="PANTHER" id="PTHR11851">
    <property type="entry name" value="METALLOPROTEASE"/>
    <property type="match status" value="1"/>
</dbReference>
<evidence type="ECO:0000313" key="5">
    <source>
        <dbReference type="EMBL" id="MDC0675110.1"/>
    </source>
</evidence>
<evidence type="ECO:0000256" key="2">
    <source>
        <dbReference type="SAM" id="SignalP"/>
    </source>
</evidence>
<feature type="domain" description="Peptidase M16 N-terminal" evidence="3">
    <location>
        <begin position="86"/>
        <end position="209"/>
    </location>
</feature>
<feature type="compositionally biased region" description="Low complexity" evidence="1">
    <location>
        <begin position="30"/>
        <end position="44"/>
    </location>
</feature>
<proteinExistence type="predicted"/>
<dbReference type="InterPro" id="IPR011249">
    <property type="entry name" value="Metalloenz_LuxS/M16"/>
</dbReference>
<feature type="domain" description="Peptidase M16 C-terminal" evidence="4">
    <location>
        <begin position="230"/>
        <end position="408"/>
    </location>
</feature>
<feature type="signal peptide" evidence="2">
    <location>
        <begin position="1"/>
        <end position="19"/>
    </location>
</feature>
<comment type="caution">
    <text evidence="5">The sequence shown here is derived from an EMBL/GenBank/DDBJ whole genome shotgun (WGS) entry which is preliminary data.</text>
</comment>
<dbReference type="Proteomes" id="UP001217838">
    <property type="component" value="Unassembled WGS sequence"/>
</dbReference>
<accession>A0ABT5BLR6</accession>
<dbReference type="InterPro" id="IPR007863">
    <property type="entry name" value="Peptidase_M16_C"/>
</dbReference>
<dbReference type="RefSeq" id="WP_272009869.1">
    <property type="nucleotide sequence ID" value="NZ_JAQNDN010000027.1"/>
</dbReference>
<dbReference type="InterPro" id="IPR011765">
    <property type="entry name" value="Pept_M16_N"/>
</dbReference>
<reference evidence="5 6" key="1">
    <citation type="submission" date="2022-11" db="EMBL/GenBank/DDBJ databases">
        <title>Minimal conservation of predation-associated metabolite biosynthetic gene clusters underscores biosynthetic potential of Myxococcota including descriptions for ten novel species: Archangium lansinium sp. nov., Myxococcus landrumus sp. nov., Nannocystis bai.</title>
        <authorList>
            <person name="Ahearne A."/>
            <person name="Stevens C."/>
            <person name="Dowd S."/>
        </authorList>
    </citation>
    <scope>NUCLEOTIDE SEQUENCE [LARGE SCALE GENOMIC DNA]</scope>
    <source>
        <strain evidence="5 6">NCELM</strain>
    </source>
</reference>
<sequence length="534" mass="57980">MFTRTTHHFATALVVAALAAPGCGKPKGETTPPDATPPADNGPPVAAKPTRVYQDPPPPTEPRDVQFPDLQKITTKNGLEIYVVENHEVPLITAQLVIKAGTMDNEQLAEMTASMLGEGTKTRAKAKIDQEIEFVGGSLGAGAGIHDTSVFSQVLKRDIKLALTLMADEVMNPAFPADALTKLKDKAKTGLKAMKSNSDVLADHLFQMAAYPVGHPYGRPIPSEAQIDAVTVDAVKKFHDTFYRSNNAYLILSGDITVPEAEKLGNEVFGKWKPIEGNAPINPLNGFKSYKHPPKLIVHLVNRPGSAQSDIRVGNLALARKNPEWIKLDLASDILGGGSTGRLFLDVREEKGLTYGIYTKMEPGVAPGTWRIWTKTKTATTGEMLKAIFGHIKKMRDEDVTAKEFEDVTREAIGSFPLSIETADQVAGRVRTILTYGLPNDYYKTYRDEVRKAQLADMKTMSRKFMNDVPVVVVVGRADKTEQQIKDALPDATIVHYDTDLNCIEKDTTFCAANKADLAAAPATAPAPAPAPAK</sequence>
<protein>
    <submittedName>
        <fullName evidence="5">Pitrilysin family protein</fullName>
    </submittedName>
</protein>
<dbReference type="InterPro" id="IPR050361">
    <property type="entry name" value="MPP/UQCRC_Complex"/>
</dbReference>
<dbReference type="Gene3D" id="3.30.830.10">
    <property type="entry name" value="Metalloenzyme, LuxS/M16 peptidase-like"/>
    <property type="match status" value="2"/>
</dbReference>
<dbReference type="Pfam" id="PF00675">
    <property type="entry name" value="Peptidase_M16"/>
    <property type="match status" value="1"/>
</dbReference>
<dbReference type="Pfam" id="PF05193">
    <property type="entry name" value="Peptidase_M16_C"/>
    <property type="match status" value="1"/>
</dbReference>
<gene>
    <name evidence="5" type="ORF">POL58_45630</name>
</gene>
<keyword evidence="6" id="KW-1185">Reference proteome</keyword>
<dbReference type="EMBL" id="JAQNDN010000027">
    <property type="protein sequence ID" value="MDC0675110.1"/>
    <property type="molecule type" value="Genomic_DNA"/>
</dbReference>
<dbReference type="SUPFAM" id="SSF63411">
    <property type="entry name" value="LuxS/MPP-like metallohydrolase"/>
    <property type="match status" value="2"/>
</dbReference>
<evidence type="ECO:0000313" key="6">
    <source>
        <dbReference type="Proteomes" id="UP001217838"/>
    </source>
</evidence>
<name>A0ABT5BLR6_9BACT</name>
<organism evidence="5 6">
    <name type="scientific">Nannocystis radixulma</name>
    <dbReference type="NCBI Taxonomy" id="2995305"/>
    <lineage>
        <taxon>Bacteria</taxon>
        <taxon>Pseudomonadati</taxon>
        <taxon>Myxococcota</taxon>
        <taxon>Polyangia</taxon>
        <taxon>Nannocystales</taxon>
        <taxon>Nannocystaceae</taxon>
        <taxon>Nannocystis</taxon>
    </lineage>
</organism>
<dbReference type="PANTHER" id="PTHR11851:SF224">
    <property type="entry name" value="PROCESSING PROTEASE"/>
    <property type="match status" value="1"/>
</dbReference>
<feature type="region of interest" description="Disordered" evidence="1">
    <location>
        <begin position="22"/>
        <end position="66"/>
    </location>
</feature>
<evidence type="ECO:0000256" key="1">
    <source>
        <dbReference type="SAM" id="MobiDB-lite"/>
    </source>
</evidence>
<feature type="chain" id="PRO_5047412405" evidence="2">
    <location>
        <begin position="20"/>
        <end position="534"/>
    </location>
</feature>